<dbReference type="Proteomes" id="UP000199391">
    <property type="component" value="Unassembled WGS sequence"/>
</dbReference>
<dbReference type="RefSeq" id="WP_229490718.1">
    <property type="nucleotide sequence ID" value="NZ_FPBO01000030.1"/>
</dbReference>
<keyword evidence="4" id="KW-0732">Signal</keyword>
<proteinExistence type="inferred from homology"/>
<dbReference type="AlphaFoldDB" id="A0A1I7LIK3"/>
<evidence type="ECO:0000256" key="4">
    <source>
        <dbReference type="SAM" id="SignalP"/>
    </source>
</evidence>
<organism evidence="5 6">
    <name type="scientific">Pseudoduganella namucuonensis</name>
    <dbReference type="NCBI Taxonomy" id="1035707"/>
    <lineage>
        <taxon>Bacteria</taxon>
        <taxon>Pseudomonadati</taxon>
        <taxon>Pseudomonadota</taxon>
        <taxon>Betaproteobacteria</taxon>
        <taxon>Burkholderiales</taxon>
        <taxon>Oxalobacteraceae</taxon>
        <taxon>Telluria group</taxon>
        <taxon>Pseudoduganella</taxon>
    </lineage>
</organism>
<evidence type="ECO:0000256" key="3">
    <source>
        <dbReference type="RuleBase" id="RU003946"/>
    </source>
</evidence>
<keyword evidence="1" id="KW-0597">Phosphoprotein</keyword>
<accession>A0A1I7LIK3</accession>
<feature type="binding site" evidence="2">
    <location>
        <position position="61"/>
    </location>
    <ligand>
        <name>Zn(2+)</name>
        <dbReference type="ChEBI" id="CHEBI:29105"/>
        <label>2</label>
    </ligand>
</feature>
<name>A0A1I7LIK3_9BURK</name>
<feature type="binding site" evidence="2">
    <location>
        <position position="160"/>
    </location>
    <ligand>
        <name>Mg(2+)</name>
        <dbReference type="ChEBI" id="CHEBI:18420"/>
    </ligand>
</feature>
<evidence type="ECO:0000313" key="6">
    <source>
        <dbReference type="Proteomes" id="UP000199391"/>
    </source>
</evidence>
<evidence type="ECO:0000256" key="2">
    <source>
        <dbReference type="PIRSR" id="PIRSR601952-2"/>
    </source>
</evidence>
<dbReference type="PANTHER" id="PTHR11596">
    <property type="entry name" value="ALKALINE PHOSPHATASE"/>
    <property type="match status" value="1"/>
</dbReference>
<dbReference type="InterPro" id="IPR017850">
    <property type="entry name" value="Alkaline_phosphatase_core_sf"/>
</dbReference>
<gene>
    <name evidence="5" type="ORF">SAMN05216552_103019</name>
</gene>
<feature type="chain" id="PRO_5011556406" evidence="4">
    <location>
        <begin position="24"/>
        <end position="461"/>
    </location>
</feature>
<keyword evidence="2" id="KW-0479">Metal-binding</keyword>
<keyword evidence="6" id="KW-1185">Reference proteome</keyword>
<comment type="similarity">
    <text evidence="3">Belongs to the alkaline phosphatase family.</text>
</comment>
<keyword evidence="2" id="KW-0460">Magnesium</keyword>
<dbReference type="STRING" id="1035707.SAMN05216552_103019"/>
<evidence type="ECO:0000313" key="5">
    <source>
        <dbReference type="EMBL" id="SFV09497.1"/>
    </source>
</evidence>
<sequence>MKHKVWSAGSAAMAAALTAGLLAGCAGPGANKGGPAPAAPVPPSMAGEEQSLRHIILLVGDGMGFNTLTAARTYAVGEDGDLTLDTLPESAYVKTYSRDMQVTDTAAAMSAYMTGVKTNNGQLSIGGCGTAAPHTPATLLETARKRGWSAGVVNAASVTDPLTAAGYAHACQAARGDDIAAALVPGGAGYNEQLTGGLDVVLGGGAQHFHKRADGRDLLAELRAQGYTSVADAAALQALRPAAAQRVVGVFGAGKQPTLPQMTASAIDVLAARGAGFLLVVGNGQIGQAQRSSTARRALDETVALDAALKTAIAKMQAIDPGLKRTLIVMTATSDSTLILNGYSIRTGKTTPTQPGVLGLVRKYTNGAYYKDLDDVPYTIIGYGNGTHRVQGSRAGGQVLSDAIVTEAEYRQEATVRMAPGATTNGGTDVYLGAIGARAADFRGTLENTQVHTMIKTAAGW</sequence>
<feature type="binding site" evidence="2">
    <location>
        <position position="61"/>
    </location>
    <ligand>
        <name>Mg(2+)</name>
        <dbReference type="ChEBI" id="CHEBI:18420"/>
    </ligand>
</feature>
<keyword evidence="2" id="KW-0862">Zinc</keyword>
<evidence type="ECO:0000256" key="1">
    <source>
        <dbReference type="ARBA" id="ARBA00022553"/>
    </source>
</evidence>
<reference evidence="6" key="1">
    <citation type="submission" date="2016-10" db="EMBL/GenBank/DDBJ databases">
        <authorList>
            <person name="Varghese N."/>
            <person name="Submissions S."/>
        </authorList>
    </citation>
    <scope>NUCLEOTIDE SEQUENCE [LARGE SCALE GENOMIC DNA]</scope>
    <source>
        <strain evidence="6">CGMCC 1.11014</strain>
    </source>
</reference>
<protein>
    <submittedName>
        <fullName evidence="5">Alkaline phosphatase</fullName>
    </submittedName>
</protein>
<dbReference type="EMBL" id="FPBO01000030">
    <property type="protein sequence ID" value="SFV09497.1"/>
    <property type="molecule type" value="Genomic_DNA"/>
</dbReference>
<dbReference type="PANTHER" id="PTHR11596:SF5">
    <property type="entry name" value="ALKALINE PHOSPHATASE"/>
    <property type="match status" value="1"/>
</dbReference>
<dbReference type="PROSITE" id="PS51257">
    <property type="entry name" value="PROKAR_LIPOPROTEIN"/>
    <property type="match status" value="1"/>
</dbReference>
<dbReference type="InterPro" id="IPR001952">
    <property type="entry name" value="Alkaline_phosphatase"/>
</dbReference>
<dbReference type="Gene3D" id="3.40.720.10">
    <property type="entry name" value="Alkaline Phosphatase, subunit A"/>
    <property type="match status" value="1"/>
</dbReference>
<dbReference type="SUPFAM" id="SSF53649">
    <property type="entry name" value="Alkaline phosphatase-like"/>
    <property type="match status" value="1"/>
</dbReference>
<dbReference type="Pfam" id="PF00245">
    <property type="entry name" value="Alk_phosphatase"/>
    <property type="match status" value="1"/>
</dbReference>
<comment type="cofactor">
    <cofactor evidence="2">
        <name>Zn(2+)</name>
        <dbReference type="ChEBI" id="CHEBI:29105"/>
    </cofactor>
    <text evidence="2">Binds 2 Zn(2+) ions.</text>
</comment>
<dbReference type="PRINTS" id="PR00113">
    <property type="entry name" value="ALKPHPHTASE"/>
</dbReference>
<dbReference type="GO" id="GO:0004035">
    <property type="term" value="F:alkaline phosphatase activity"/>
    <property type="evidence" value="ECO:0007669"/>
    <property type="project" value="TreeGrafter"/>
</dbReference>
<dbReference type="SMART" id="SM00098">
    <property type="entry name" value="alkPPc"/>
    <property type="match status" value="1"/>
</dbReference>
<comment type="cofactor">
    <cofactor evidence="2">
        <name>Mg(2+)</name>
        <dbReference type="ChEBI" id="CHEBI:18420"/>
    </cofactor>
    <text evidence="2">Binds 1 Mg(2+) ion.</text>
</comment>
<feature type="signal peptide" evidence="4">
    <location>
        <begin position="1"/>
        <end position="23"/>
    </location>
</feature>
<dbReference type="GO" id="GO:0046872">
    <property type="term" value="F:metal ion binding"/>
    <property type="evidence" value="ECO:0007669"/>
    <property type="project" value="UniProtKB-KW"/>
</dbReference>